<dbReference type="PANTHER" id="PTHR23076:SF110">
    <property type="entry name" value="INACTIVE ATP-DEPENDENT ZINC METALLOPROTEASE FTSHI 3, CHLOROPLASTIC-RELATED"/>
    <property type="match status" value="1"/>
</dbReference>
<dbReference type="Pfam" id="PF00004">
    <property type="entry name" value="AAA"/>
    <property type="match status" value="1"/>
</dbReference>
<dbReference type="SMART" id="SM00382">
    <property type="entry name" value="AAA"/>
    <property type="match status" value="1"/>
</dbReference>
<name>A0A3S0Z0S3_9BURK</name>
<dbReference type="GO" id="GO:0004176">
    <property type="term" value="F:ATP-dependent peptidase activity"/>
    <property type="evidence" value="ECO:0007669"/>
    <property type="project" value="InterPro"/>
</dbReference>
<dbReference type="RefSeq" id="WP_126019477.1">
    <property type="nucleotide sequence ID" value="NZ_RXFT01000001.1"/>
</dbReference>
<dbReference type="GO" id="GO:0016887">
    <property type="term" value="F:ATP hydrolysis activity"/>
    <property type="evidence" value="ECO:0007669"/>
    <property type="project" value="InterPro"/>
</dbReference>
<sequence length="665" mass="73184">MSKDIRTQLHAELAERTRHLQTVAEALKTELFGIDDIIDRVIDSLRAWYVLPQLISRPVIVCLWGLTGTGKTQLVRRLAQHLGFYDRFIEVQMDGFSHGSGHHSRGSISAMLAESGIAEGMPGILVLDEFQRFRTVDNGGNDAKVERYQDVWALLSDGRLPPALSMLGEIESSLAYTEYTQDRDGTDKKKYDKKRKLHLSPWEAREVKRCLKLSETLLQIMAWKPAEVHARLRAFRDTQQSWETDYSKLLVFVSGNLDEMYAETAQRVEDCDTDADIFHALTKKLSVIDVKKALAERFRPEQIARLGNNHVIYPSFNRATYVRLILSICDRYVAEIQESSGVRFVLDASVYEQIYANAVFPAQGTRPLFSSIHAILSATLVNAALWALEQGANGSEPVWLSLDAGVSAISAKYRKARRQFPVALELNRLKQRSSEDFRALLAVHEAGHGVAYGLLFGRAPQEIKINVASFEGGYNSYEQRKAWSKENLRDRICVSLAGRAAEQLVFGEQACTSGATQDFMQATANAAQYVRHFAFGTRLSRTDVANDPGDNVNTDIAATNPEIEALLAQEHERALALLEAHTPALMTVVDALLRDGSIAPAALAAMLGLPDPGSGEAHAATDAYAALLAGFRARHGGLPLPPPPAPRAGGGSVPASAARVLRAIA</sequence>
<accession>A0A3S0Z0S3</accession>
<reference evidence="2 3" key="1">
    <citation type="submission" date="2018-12" db="EMBL/GenBank/DDBJ databases">
        <title>The genome sequences of Variovorax guangxiensis DSM 27352.</title>
        <authorList>
            <person name="Gao J."/>
            <person name="Sun J."/>
        </authorList>
    </citation>
    <scope>NUCLEOTIDE SEQUENCE [LARGE SCALE GENOMIC DNA]</scope>
    <source>
        <strain evidence="2 3">DSM 27352</strain>
    </source>
</reference>
<dbReference type="CDD" id="cd00009">
    <property type="entry name" value="AAA"/>
    <property type="match status" value="1"/>
</dbReference>
<proteinExistence type="predicted"/>
<dbReference type="SUPFAM" id="SSF52540">
    <property type="entry name" value="P-loop containing nucleoside triphosphate hydrolases"/>
    <property type="match status" value="1"/>
</dbReference>
<dbReference type="GO" id="GO:0004222">
    <property type="term" value="F:metalloendopeptidase activity"/>
    <property type="evidence" value="ECO:0007669"/>
    <property type="project" value="InterPro"/>
</dbReference>
<dbReference type="Gene3D" id="3.40.50.300">
    <property type="entry name" value="P-loop containing nucleotide triphosphate hydrolases"/>
    <property type="match status" value="1"/>
</dbReference>
<organism evidence="2 3">
    <name type="scientific">Variovorax guangxiensis</name>
    <dbReference type="NCBI Taxonomy" id="1775474"/>
    <lineage>
        <taxon>Bacteria</taxon>
        <taxon>Pseudomonadati</taxon>
        <taxon>Pseudomonadota</taxon>
        <taxon>Betaproteobacteria</taxon>
        <taxon>Burkholderiales</taxon>
        <taxon>Comamonadaceae</taxon>
        <taxon>Variovorax</taxon>
    </lineage>
</organism>
<evidence type="ECO:0000259" key="1">
    <source>
        <dbReference type="SMART" id="SM00382"/>
    </source>
</evidence>
<dbReference type="Pfam" id="PF01434">
    <property type="entry name" value="Peptidase_M41"/>
    <property type="match status" value="1"/>
</dbReference>
<dbReference type="InterPro" id="IPR027417">
    <property type="entry name" value="P-loop_NTPase"/>
</dbReference>
<dbReference type="PANTHER" id="PTHR23076">
    <property type="entry name" value="METALLOPROTEASE M41 FTSH"/>
    <property type="match status" value="1"/>
</dbReference>
<feature type="domain" description="AAA+ ATPase" evidence="1">
    <location>
        <begin position="57"/>
        <end position="244"/>
    </location>
</feature>
<dbReference type="GO" id="GO:0006508">
    <property type="term" value="P:proteolysis"/>
    <property type="evidence" value="ECO:0007669"/>
    <property type="project" value="InterPro"/>
</dbReference>
<dbReference type="InterPro" id="IPR000642">
    <property type="entry name" value="Peptidase_M41"/>
</dbReference>
<protein>
    <submittedName>
        <fullName evidence="2">AAA family ATPase</fullName>
    </submittedName>
</protein>
<dbReference type="Gene3D" id="1.20.58.760">
    <property type="entry name" value="Peptidase M41"/>
    <property type="match status" value="1"/>
</dbReference>
<evidence type="ECO:0000313" key="2">
    <source>
        <dbReference type="EMBL" id="RUR66123.1"/>
    </source>
</evidence>
<evidence type="ECO:0000313" key="3">
    <source>
        <dbReference type="Proteomes" id="UP000281118"/>
    </source>
</evidence>
<dbReference type="AlphaFoldDB" id="A0A3S0Z0S3"/>
<dbReference type="InterPro" id="IPR003593">
    <property type="entry name" value="AAA+_ATPase"/>
</dbReference>
<dbReference type="EMBL" id="RXFT01000001">
    <property type="protein sequence ID" value="RUR66123.1"/>
    <property type="molecule type" value="Genomic_DNA"/>
</dbReference>
<dbReference type="SUPFAM" id="SSF140990">
    <property type="entry name" value="FtsH protease domain-like"/>
    <property type="match status" value="1"/>
</dbReference>
<gene>
    <name evidence="2" type="ORF">EJP67_03530</name>
</gene>
<dbReference type="Proteomes" id="UP000281118">
    <property type="component" value="Unassembled WGS sequence"/>
</dbReference>
<comment type="caution">
    <text evidence="2">The sequence shown here is derived from an EMBL/GenBank/DDBJ whole genome shotgun (WGS) entry which is preliminary data.</text>
</comment>
<dbReference type="InterPro" id="IPR003959">
    <property type="entry name" value="ATPase_AAA_core"/>
</dbReference>
<dbReference type="InterPro" id="IPR037219">
    <property type="entry name" value="Peptidase_M41-like"/>
</dbReference>
<dbReference type="OrthoDB" id="5619382at2"/>
<dbReference type="GO" id="GO:0005524">
    <property type="term" value="F:ATP binding"/>
    <property type="evidence" value="ECO:0007669"/>
    <property type="project" value="InterPro"/>
</dbReference>